<feature type="transmembrane region" description="Helical" evidence="6">
    <location>
        <begin position="273"/>
        <end position="296"/>
    </location>
</feature>
<evidence type="ECO:0000256" key="4">
    <source>
        <dbReference type="ARBA" id="ARBA00023136"/>
    </source>
</evidence>
<evidence type="ECO:0000256" key="2">
    <source>
        <dbReference type="ARBA" id="ARBA00010441"/>
    </source>
</evidence>
<dbReference type="InterPro" id="IPR048254">
    <property type="entry name" value="CDP_ALCOHOL_P_TRANSF_CS"/>
</dbReference>
<comment type="caution">
    <text evidence="7">The sequence shown here is derived from an EMBL/GenBank/DDBJ whole genome shotgun (WGS) entry which is preliminary data.</text>
</comment>
<keyword evidence="3 5" id="KW-0808">Transferase</keyword>
<dbReference type="OMA" id="GMWMYST"/>
<name>A0A5J4Z5M6_PORPP</name>
<feature type="transmembrane region" description="Helical" evidence="6">
    <location>
        <begin position="358"/>
        <end position="378"/>
    </location>
</feature>
<evidence type="ECO:0000313" key="8">
    <source>
        <dbReference type="Proteomes" id="UP000324585"/>
    </source>
</evidence>
<gene>
    <name evidence="7" type="ORF">FVE85_5522</name>
</gene>
<keyword evidence="6" id="KW-0812">Transmembrane</keyword>
<feature type="transmembrane region" description="Helical" evidence="6">
    <location>
        <begin position="242"/>
        <end position="261"/>
    </location>
</feature>
<dbReference type="EMBL" id="VRMN01000001">
    <property type="protein sequence ID" value="KAA8497937.1"/>
    <property type="molecule type" value="Genomic_DNA"/>
</dbReference>
<dbReference type="PANTHER" id="PTHR10414">
    <property type="entry name" value="ETHANOLAMINEPHOSPHOTRANSFERASE"/>
    <property type="match status" value="1"/>
</dbReference>
<dbReference type="Proteomes" id="UP000324585">
    <property type="component" value="Unassembled WGS sequence"/>
</dbReference>
<dbReference type="Pfam" id="PF01066">
    <property type="entry name" value="CDP-OH_P_transf"/>
    <property type="match status" value="1"/>
</dbReference>
<feature type="transmembrane region" description="Helical" evidence="6">
    <location>
        <begin position="302"/>
        <end position="321"/>
    </location>
</feature>
<comment type="subcellular location">
    <subcellularLocation>
        <location evidence="1">Membrane</location>
    </subcellularLocation>
</comment>
<dbReference type="InterPro" id="IPR000462">
    <property type="entry name" value="CDP-OH_P_trans"/>
</dbReference>
<feature type="transmembrane region" description="Helical" evidence="6">
    <location>
        <begin position="173"/>
        <end position="191"/>
    </location>
</feature>
<dbReference type="InterPro" id="IPR014472">
    <property type="entry name" value="CHOPT"/>
</dbReference>
<dbReference type="GO" id="GO:0008654">
    <property type="term" value="P:phospholipid biosynthetic process"/>
    <property type="evidence" value="ECO:0007669"/>
    <property type="project" value="InterPro"/>
</dbReference>
<feature type="transmembrane region" description="Helical" evidence="6">
    <location>
        <begin position="333"/>
        <end position="352"/>
    </location>
</feature>
<dbReference type="AlphaFoldDB" id="A0A5J4Z5M6"/>
<proteinExistence type="inferred from homology"/>
<dbReference type="PIRSF" id="PIRSF015665">
    <property type="entry name" value="CHOPT"/>
    <property type="match status" value="1"/>
</dbReference>
<dbReference type="GO" id="GO:0016020">
    <property type="term" value="C:membrane"/>
    <property type="evidence" value="ECO:0007669"/>
    <property type="project" value="UniProtKB-SubCell"/>
</dbReference>
<dbReference type="Gene3D" id="1.20.120.1760">
    <property type="match status" value="1"/>
</dbReference>
<dbReference type="GO" id="GO:0016780">
    <property type="term" value="F:phosphotransferase activity, for other substituted phosphate groups"/>
    <property type="evidence" value="ECO:0007669"/>
    <property type="project" value="InterPro"/>
</dbReference>
<dbReference type="InterPro" id="IPR043130">
    <property type="entry name" value="CDP-OH_PTrfase_TM_dom"/>
</dbReference>
<feature type="transmembrane region" description="Helical" evidence="6">
    <location>
        <begin position="76"/>
        <end position="98"/>
    </location>
</feature>
<evidence type="ECO:0000256" key="5">
    <source>
        <dbReference type="RuleBase" id="RU003750"/>
    </source>
</evidence>
<comment type="similarity">
    <text evidence="2 5">Belongs to the CDP-alcohol phosphatidyltransferase class-I family.</text>
</comment>
<keyword evidence="4 6" id="KW-0472">Membrane</keyword>
<feature type="transmembrane region" description="Helical" evidence="6">
    <location>
        <begin position="110"/>
        <end position="126"/>
    </location>
</feature>
<organism evidence="7 8">
    <name type="scientific">Porphyridium purpureum</name>
    <name type="common">Red alga</name>
    <name type="synonym">Porphyridium cruentum</name>
    <dbReference type="NCBI Taxonomy" id="35688"/>
    <lineage>
        <taxon>Eukaryota</taxon>
        <taxon>Rhodophyta</taxon>
        <taxon>Bangiophyceae</taxon>
        <taxon>Porphyridiales</taxon>
        <taxon>Porphyridiaceae</taxon>
        <taxon>Porphyridium</taxon>
    </lineage>
</organism>
<dbReference type="OrthoDB" id="196717at2759"/>
<sequence>MRKTPSQVFKDKLKDAGIVLPKLPPLEDQIWYKNYFSEPEIRALCNYKNSGADYSLAYRYILNPCYHRLVHKLPLWLAPNVVTLLGLCAVLSSALLAVYFSPDLQTDQPWWVYVLSAVGLSFYQTMDNLDGKQARRTGSSSPLGHLFDHGCDALNVTITGMNVANTLQLGNSLWSFSLVFWMGYFVFYTATLEEFFTSSLTLREINGPNEGLLVMQGLHLLTAVVGPSIWRTPLKALGFEFPLGRVFVFSAIPLALPTAFMNYRTAMKAAPSLFAVCKASVPLVFFTLYAYMWGYFSPTVMLKYPVGFFAVVGLAFFYIVSRMIISHLTNSQYPWFIPMLTPLGVGAVNALLGHYRSSALHLHELPLLIIGGVVELVFNVRRVYCMTRQICNYLDIYCFRIKQGADSDRKAAVANGKHA</sequence>
<evidence type="ECO:0000256" key="6">
    <source>
        <dbReference type="SAM" id="Phobius"/>
    </source>
</evidence>
<evidence type="ECO:0000256" key="3">
    <source>
        <dbReference type="ARBA" id="ARBA00022679"/>
    </source>
</evidence>
<evidence type="ECO:0000313" key="7">
    <source>
        <dbReference type="EMBL" id="KAA8497937.1"/>
    </source>
</evidence>
<keyword evidence="8" id="KW-1185">Reference proteome</keyword>
<protein>
    <submittedName>
        <fullName evidence="7">Choline/ethanolaminephosphotransferase 2</fullName>
    </submittedName>
</protein>
<dbReference type="PANTHER" id="PTHR10414:SF37">
    <property type="entry name" value="BB IN A BOXCAR, ISOFORM C"/>
    <property type="match status" value="1"/>
</dbReference>
<reference evidence="8" key="1">
    <citation type="journal article" date="2019" name="Nat. Commun.">
        <title>Expansion of phycobilisome linker gene families in mesophilic red algae.</title>
        <authorList>
            <person name="Lee J."/>
            <person name="Kim D."/>
            <person name="Bhattacharya D."/>
            <person name="Yoon H.S."/>
        </authorList>
    </citation>
    <scope>NUCLEOTIDE SEQUENCE [LARGE SCALE GENOMIC DNA]</scope>
    <source>
        <strain evidence="8">CCMP 1328</strain>
    </source>
</reference>
<dbReference type="PROSITE" id="PS00379">
    <property type="entry name" value="CDP_ALCOHOL_P_TRANSF"/>
    <property type="match status" value="1"/>
</dbReference>
<keyword evidence="6" id="KW-1133">Transmembrane helix</keyword>
<accession>A0A5J4Z5M6</accession>
<evidence type="ECO:0000256" key="1">
    <source>
        <dbReference type="ARBA" id="ARBA00004370"/>
    </source>
</evidence>